<sequence length="467" mass="52380">MGTPQFPDLGKHCSVEDCKQIDFLPFTCDRCRQVFCLEHRSYIKHSCPKADSNGVIVVICPLCAKGVRLNPDEDPNISWEVHVNTDCDPSNYDKVTKKRKCPVRGCRELLTFSNTIKCRDCTLDHCLKHRFGPDHNCPGPKKPDVSFPFMGLLNRSKKEESKPNRATAVSSSKWTSNFLSAASTVRASAEASMVKLSSEISQAWQTATNSASPSSSNGSGGIGPEECPQCGTRFSSVTNLIDHVQKVHEKGGNQSRVLQLPMEVCPKCSKGFRDPVALVEHVERDHREVVRRLNSLLLRVLANSWLHLIFYSAVERTSVAGNKMAADGQVWELSGTRLGAGKVLRPPFMERSGRDYLLPFFPAKTSGWLVCMLTFHFLSILGRNNSYSFNVISRFNLIFALRTILWNLLEIYWLNEGTKFGAVNHHKDRQPAMPEVEVTNGNLSAPLFFNRKVNEIKIEFVSHSYKS</sequence>
<gene>
    <name evidence="1" type="ORF">D5086_012203</name>
</gene>
<dbReference type="Proteomes" id="UP000309997">
    <property type="component" value="Unassembled WGS sequence"/>
</dbReference>
<keyword evidence="2" id="KW-1185">Reference proteome</keyword>
<organism evidence="1 2">
    <name type="scientific">Populus alba</name>
    <name type="common">White poplar</name>
    <dbReference type="NCBI Taxonomy" id="43335"/>
    <lineage>
        <taxon>Eukaryota</taxon>
        <taxon>Viridiplantae</taxon>
        <taxon>Streptophyta</taxon>
        <taxon>Embryophyta</taxon>
        <taxon>Tracheophyta</taxon>
        <taxon>Spermatophyta</taxon>
        <taxon>Magnoliopsida</taxon>
        <taxon>eudicotyledons</taxon>
        <taxon>Gunneridae</taxon>
        <taxon>Pentapetalae</taxon>
        <taxon>rosids</taxon>
        <taxon>fabids</taxon>
        <taxon>Malpighiales</taxon>
        <taxon>Salicaceae</taxon>
        <taxon>Saliceae</taxon>
        <taxon>Populus</taxon>
    </lineage>
</organism>
<dbReference type="EMBL" id="RCHU02000006">
    <property type="protein sequence ID" value="KAL3585336.1"/>
    <property type="molecule type" value="Genomic_DNA"/>
</dbReference>
<protein>
    <submittedName>
        <fullName evidence="1">Uncharacterized protein</fullName>
    </submittedName>
</protein>
<accession>A0ACC4C291</accession>
<evidence type="ECO:0000313" key="1">
    <source>
        <dbReference type="EMBL" id="KAL3585336.1"/>
    </source>
</evidence>
<proteinExistence type="predicted"/>
<reference evidence="1 2" key="1">
    <citation type="journal article" date="2024" name="Plant Biotechnol. J.">
        <title>Genome and CRISPR/Cas9 system of a widespread forest tree (Populus alba) in the world.</title>
        <authorList>
            <person name="Liu Y.J."/>
            <person name="Jiang P.F."/>
            <person name="Han X.M."/>
            <person name="Li X.Y."/>
            <person name="Wang H.M."/>
            <person name="Wang Y.J."/>
            <person name="Wang X.X."/>
            <person name="Zeng Q.Y."/>
        </authorList>
    </citation>
    <scope>NUCLEOTIDE SEQUENCE [LARGE SCALE GENOMIC DNA]</scope>
    <source>
        <strain evidence="2">cv. PAL-ZL1</strain>
    </source>
</reference>
<name>A0ACC4C291_POPAL</name>
<comment type="caution">
    <text evidence="1">The sequence shown here is derived from an EMBL/GenBank/DDBJ whole genome shotgun (WGS) entry which is preliminary data.</text>
</comment>
<evidence type="ECO:0000313" key="2">
    <source>
        <dbReference type="Proteomes" id="UP000309997"/>
    </source>
</evidence>